<comment type="caution">
    <text evidence="1">The sequence shown here is derived from an EMBL/GenBank/DDBJ whole genome shotgun (WGS) entry which is preliminary data.</text>
</comment>
<dbReference type="AlphaFoldDB" id="A0A8X6VP69"/>
<evidence type="ECO:0008006" key="3">
    <source>
        <dbReference type="Google" id="ProtNLM"/>
    </source>
</evidence>
<dbReference type="EMBL" id="BMAU01021357">
    <property type="protein sequence ID" value="GFY21169.1"/>
    <property type="molecule type" value="Genomic_DNA"/>
</dbReference>
<evidence type="ECO:0000313" key="2">
    <source>
        <dbReference type="Proteomes" id="UP000887159"/>
    </source>
</evidence>
<protein>
    <recommendedName>
        <fullName evidence="3">Retrotransposon gag domain-containing protein</fullName>
    </recommendedName>
</protein>
<gene>
    <name evidence="1" type="primary">NCL1_49847</name>
    <name evidence="1" type="ORF">TNCV_3992131</name>
</gene>
<proteinExistence type="predicted"/>
<dbReference type="Proteomes" id="UP000887159">
    <property type="component" value="Unassembled WGS sequence"/>
</dbReference>
<reference evidence="1" key="1">
    <citation type="submission" date="2020-08" db="EMBL/GenBank/DDBJ databases">
        <title>Multicomponent nature underlies the extraordinary mechanical properties of spider dragline silk.</title>
        <authorList>
            <person name="Kono N."/>
            <person name="Nakamura H."/>
            <person name="Mori M."/>
            <person name="Yoshida Y."/>
            <person name="Ohtoshi R."/>
            <person name="Malay A.D."/>
            <person name="Moran D.A.P."/>
            <person name="Tomita M."/>
            <person name="Numata K."/>
            <person name="Arakawa K."/>
        </authorList>
    </citation>
    <scope>NUCLEOTIDE SEQUENCE</scope>
</reference>
<evidence type="ECO:0000313" key="1">
    <source>
        <dbReference type="EMBL" id="GFY21169.1"/>
    </source>
</evidence>
<keyword evidence="2" id="KW-1185">Reference proteome</keyword>
<name>A0A8X6VP69_TRICX</name>
<sequence length="208" mass="23987">MRLLEIPSDLSYAYLKGHLLGRVQDWYKIFGSAFVPKSATDFAQLKATLSKAFLAIRNKKDLEIKFYASQQRRDQEPTDFVYDLLKLNKKLDLRMSEKALVDHIFVILEPKVQDYVEVRNPENTVQLRDVFSKFEKDIHANQCGVRVIVIMLKDEVGMCVECVMVMIGEEIGEIRKLCVDRVMADMIIGVTTRMDVKEISASTTRIDF</sequence>
<accession>A0A8X6VP69</accession>
<organism evidence="1 2">
    <name type="scientific">Trichonephila clavipes</name>
    <name type="common">Golden silk orbweaver</name>
    <name type="synonym">Nephila clavipes</name>
    <dbReference type="NCBI Taxonomy" id="2585209"/>
    <lineage>
        <taxon>Eukaryota</taxon>
        <taxon>Metazoa</taxon>
        <taxon>Ecdysozoa</taxon>
        <taxon>Arthropoda</taxon>
        <taxon>Chelicerata</taxon>
        <taxon>Arachnida</taxon>
        <taxon>Araneae</taxon>
        <taxon>Araneomorphae</taxon>
        <taxon>Entelegynae</taxon>
        <taxon>Araneoidea</taxon>
        <taxon>Nephilidae</taxon>
        <taxon>Trichonephila</taxon>
    </lineage>
</organism>